<dbReference type="PANTHER" id="PTHR35371">
    <property type="entry name" value="INNER MEMBRANE PROTEIN"/>
    <property type="match status" value="1"/>
</dbReference>
<dbReference type="GO" id="GO:0016020">
    <property type="term" value="C:membrane"/>
    <property type="evidence" value="ECO:0007669"/>
    <property type="project" value="UniProtKB-SubCell"/>
</dbReference>
<evidence type="ECO:0000256" key="3">
    <source>
        <dbReference type="ARBA" id="ARBA00022989"/>
    </source>
</evidence>
<dbReference type="AlphaFoldDB" id="A0A432YPI5"/>
<keyword evidence="7" id="KW-1185">Reference proteome</keyword>
<accession>A0A432YPI5</accession>
<comment type="caution">
    <text evidence="6">The sequence shown here is derived from an EMBL/GenBank/DDBJ whole genome shotgun (WGS) entry which is preliminary data.</text>
</comment>
<proteinExistence type="predicted"/>
<keyword evidence="2 5" id="KW-0812">Transmembrane</keyword>
<dbReference type="Gene3D" id="1.20.120.550">
    <property type="entry name" value="Membrane associated eicosanoid/glutathione metabolism-like domain"/>
    <property type="match status" value="1"/>
</dbReference>
<keyword evidence="3 5" id="KW-1133">Transmembrane helix</keyword>
<gene>
    <name evidence="6" type="ORF">CWI71_01785</name>
</gene>
<evidence type="ECO:0000256" key="1">
    <source>
        <dbReference type="ARBA" id="ARBA00004370"/>
    </source>
</evidence>
<protein>
    <recommendedName>
        <fullName evidence="8">MAPEG family protein</fullName>
    </recommendedName>
</protein>
<organism evidence="6 7">
    <name type="scientific">Pseudidiomarina insulisalsae</name>
    <dbReference type="NCBI Taxonomy" id="575789"/>
    <lineage>
        <taxon>Bacteria</taxon>
        <taxon>Pseudomonadati</taxon>
        <taxon>Pseudomonadota</taxon>
        <taxon>Gammaproteobacteria</taxon>
        <taxon>Alteromonadales</taxon>
        <taxon>Idiomarinaceae</taxon>
        <taxon>Pseudidiomarina</taxon>
    </lineage>
</organism>
<evidence type="ECO:0008006" key="8">
    <source>
        <dbReference type="Google" id="ProtNLM"/>
    </source>
</evidence>
<name>A0A432YPI5_9GAMM</name>
<reference evidence="7" key="1">
    <citation type="journal article" date="2018" name="Front. Microbiol.">
        <title>Genome-Based Analysis Reveals the Taxonomy and Diversity of the Family Idiomarinaceae.</title>
        <authorList>
            <person name="Liu Y."/>
            <person name="Lai Q."/>
            <person name="Shao Z."/>
        </authorList>
    </citation>
    <scope>NUCLEOTIDE SEQUENCE [LARGE SCALE GENOMIC DNA]</scope>
    <source>
        <strain evidence="7">CVS-6</strain>
    </source>
</reference>
<feature type="transmembrane region" description="Helical" evidence="5">
    <location>
        <begin position="6"/>
        <end position="29"/>
    </location>
</feature>
<evidence type="ECO:0000256" key="5">
    <source>
        <dbReference type="SAM" id="Phobius"/>
    </source>
</evidence>
<feature type="transmembrane region" description="Helical" evidence="5">
    <location>
        <begin position="117"/>
        <end position="138"/>
    </location>
</feature>
<sequence length="139" mass="15704">MTDYNPLVFSGIWIIIVTLMLQWAIAAAVKAKQPNAIPGKVPSGLSHDSFVFRTHRTFMNSLENVPMFLATVFLALFLGLSSNWFGYWVIIFALARIIHMVLYYAIATEKNPSPRSWFFVIGAIANIAILVQCAMVMWF</sequence>
<dbReference type="PANTHER" id="PTHR35371:SF1">
    <property type="entry name" value="BLR7753 PROTEIN"/>
    <property type="match status" value="1"/>
</dbReference>
<evidence type="ECO:0000256" key="4">
    <source>
        <dbReference type="ARBA" id="ARBA00023136"/>
    </source>
</evidence>
<comment type="subcellular location">
    <subcellularLocation>
        <location evidence="1">Membrane</location>
    </subcellularLocation>
</comment>
<dbReference type="SUPFAM" id="SSF161084">
    <property type="entry name" value="MAPEG domain-like"/>
    <property type="match status" value="1"/>
</dbReference>
<dbReference type="RefSeq" id="WP_126753549.1">
    <property type="nucleotide sequence ID" value="NZ_PIPY01000002.1"/>
</dbReference>
<evidence type="ECO:0000313" key="7">
    <source>
        <dbReference type="Proteomes" id="UP000288259"/>
    </source>
</evidence>
<keyword evidence="4 5" id="KW-0472">Membrane</keyword>
<dbReference type="OrthoDB" id="5880499at2"/>
<dbReference type="InterPro" id="IPR023352">
    <property type="entry name" value="MAPEG-like_dom_sf"/>
</dbReference>
<dbReference type="Proteomes" id="UP000288259">
    <property type="component" value="Unassembled WGS sequence"/>
</dbReference>
<evidence type="ECO:0000313" key="6">
    <source>
        <dbReference type="EMBL" id="RUO62982.1"/>
    </source>
</evidence>
<dbReference type="Pfam" id="PF01124">
    <property type="entry name" value="MAPEG"/>
    <property type="match status" value="1"/>
</dbReference>
<dbReference type="InterPro" id="IPR001129">
    <property type="entry name" value="Membr-assoc_MAPEG"/>
</dbReference>
<dbReference type="EMBL" id="PIPY01000002">
    <property type="protein sequence ID" value="RUO62982.1"/>
    <property type="molecule type" value="Genomic_DNA"/>
</dbReference>
<evidence type="ECO:0000256" key="2">
    <source>
        <dbReference type="ARBA" id="ARBA00022692"/>
    </source>
</evidence>